<evidence type="ECO:0000259" key="5">
    <source>
        <dbReference type="Pfam" id="PF01258"/>
    </source>
</evidence>
<dbReference type="Gene3D" id="1.20.120.910">
    <property type="entry name" value="DksA, coiled-coil domain"/>
    <property type="match status" value="1"/>
</dbReference>
<dbReference type="PANTHER" id="PTHR33823:SF4">
    <property type="entry name" value="GENERAL STRESS PROTEIN 16O"/>
    <property type="match status" value="1"/>
</dbReference>
<dbReference type="PANTHER" id="PTHR33823">
    <property type="entry name" value="RNA POLYMERASE-BINDING TRANSCRIPTION FACTOR DKSA-RELATED"/>
    <property type="match status" value="1"/>
</dbReference>
<keyword evidence="1" id="KW-0479">Metal-binding</keyword>
<organism evidence="6">
    <name type="scientific">Thermorudis peleae</name>
    <dbReference type="NCBI Taxonomy" id="1382356"/>
    <lineage>
        <taxon>Bacteria</taxon>
        <taxon>Pseudomonadati</taxon>
        <taxon>Thermomicrobiota</taxon>
        <taxon>Thermomicrobia</taxon>
        <taxon>Thermomicrobia incertae sedis</taxon>
        <taxon>Thermorudis</taxon>
    </lineage>
</organism>
<dbReference type="SUPFAM" id="SSF57716">
    <property type="entry name" value="Glucocorticoid receptor-like (DNA-binding domain)"/>
    <property type="match status" value="1"/>
</dbReference>
<dbReference type="InterPro" id="IPR000962">
    <property type="entry name" value="Znf_DskA_TraR"/>
</dbReference>
<dbReference type="GO" id="GO:0008270">
    <property type="term" value="F:zinc ion binding"/>
    <property type="evidence" value="ECO:0007669"/>
    <property type="project" value="UniProtKB-KW"/>
</dbReference>
<keyword evidence="3" id="KW-0862">Zinc</keyword>
<dbReference type="PROSITE" id="PS51128">
    <property type="entry name" value="ZF_DKSA_2"/>
    <property type="match status" value="1"/>
</dbReference>
<dbReference type="InterPro" id="IPR037187">
    <property type="entry name" value="DnaK_N"/>
</dbReference>
<evidence type="ECO:0000313" key="6">
    <source>
        <dbReference type="EMBL" id="HEG92202.1"/>
    </source>
</evidence>
<evidence type="ECO:0000256" key="1">
    <source>
        <dbReference type="ARBA" id="ARBA00022723"/>
    </source>
</evidence>
<proteinExistence type="predicted"/>
<evidence type="ECO:0000256" key="3">
    <source>
        <dbReference type="ARBA" id="ARBA00022833"/>
    </source>
</evidence>
<name>A0A831X8E4_9BACT</name>
<evidence type="ECO:0000256" key="4">
    <source>
        <dbReference type="PROSITE-ProRule" id="PRU00510"/>
    </source>
</evidence>
<keyword evidence="2" id="KW-0863">Zinc-finger</keyword>
<comment type="caution">
    <text evidence="6">The sequence shown here is derived from an EMBL/GenBank/DDBJ whole genome shotgun (WGS) entry which is preliminary data.</text>
</comment>
<protein>
    <submittedName>
        <fullName evidence="6">Conjugal transfer protein TraR</fullName>
    </submittedName>
</protein>
<dbReference type="EMBL" id="DSIY01000286">
    <property type="protein sequence ID" value="HEG92202.1"/>
    <property type="molecule type" value="Genomic_DNA"/>
</dbReference>
<dbReference type="SUPFAM" id="SSF109635">
    <property type="entry name" value="DnaK suppressor protein DksA, alpha-hairpin domain"/>
    <property type="match status" value="1"/>
</dbReference>
<dbReference type="AlphaFoldDB" id="A0A831X8E4"/>
<feature type="domain" description="Zinc finger DksA/TraR C4-type" evidence="5">
    <location>
        <begin position="106"/>
        <end position="140"/>
    </location>
</feature>
<reference evidence="6" key="1">
    <citation type="journal article" date="2020" name="mSystems">
        <title>Genome- and Community-Level Interaction Insights into Carbon Utilization and Element Cycling Functions of Hydrothermarchaeota in Hydrothermal Sediment.</title>
        <authorList>
            <person name="Zhou Z."/>
            <person name="Liu Y."/>
            <person name="Xu W."/>
            <person name="Pan J."/>
            <person name="Luo Z.H."/>
            <person name="Li M."/>
        </authorList>
    </citation>
    <scope>NUCLEOTIDE SEQUENCE [LARGE SCALE GENOMIC DNA]</scope>
    <source>
        <strain evidence="6">SpSt-210</strain>
    </source>
</reference>
<dbReference type="Pfam" id="PF01258">
    <property type="entry name" value="zf-dskA_traR"/>
    <property type="match status" value="1"/>
</dbReference>
<evidence type="ECO:0000256" key="2">
    <source>
        <dbReference type="ARBA" id="ARBA00022771"/>
    </source>
</evidence>
<sequence>MIRTTCRGVGTTRGRVGVSTVFDPAWLETMRERLLAHRMDLQRQLAAAQSSLSAESQYQEDEGTVATHPADEASDLFSAEVDATLMLALEDELSRVDAALKRMDSGTYGICVECGQPIEPERLEAIPWAERCIRDQERFEAAQAQRRH</sequence>
<feature type="zinc finger region" description="dksA C4-type" evidence="4">
    <location>
        <begin position="111"/>
        <end position="135"/>
    </location>
</feature>
<gene>
    <name evidence="6" type="ORF">ENP34_12335</name>
</gene>
<accession>A0A831X8E4</accession>